<evidence type="ECO:0000256" key="4">
    <source>
        <dbReference type="ARBA" id="ARBA00022741"/>
    </source>
</evidence>
<dbReference type="FunFam" id="3.40.50.670:FF:000001">
    <property type="entry name" value="DNA topoisomerase 2"/>
    <property type="match status" value="1"/>
</dbReference>
<dbReference type="Gene3D" id="3.30.230.10">
    <property type="match status" value="1"/>
</dbReference>
<proteinExistence type="predicted"/>
<evidence type="ECO:0000256" key="9">
    <source>
        <dbReference type="ARBA" id="ARBA00023235"/>
    </source>
</evidence>
<feature type="non-terminal residue" evidence="11">
    <location>
        <position position="1"/>
    </location>
</feature>
<keyword evidence="5" id="KW-0067">ATP-binding</keyword>
<dbReference type="RefSeq" id="WP_065968285.1">
    <property type="nucleotide sequence ID" value="NZ_LWSA01000347.1"/>
</dbReference>
<comment type="caution">
    <text evidence="11">The sequence shown here is derived from an EMBL/GenBank/DDBJ whole genome shotgun (WGS) entry which is preliminary data.</text>
</comment>
<evidence type="ECO:0000256" key="2">
    <source>
        <dbReference type="ARBA" id="ARBA00012895"/>
    </source>
</evidence>
<dbReference type="SMART" id="SM00433">
    <property type="entry name" value="TOP2c"/>
    <property type="match status" value="1"/>
</dbReference>
<dbReference type="EMBL" id="LWSA01000347">
    <property type="protein sequence ID" value="OCX67525.1"/>
    <property type="molecule type" value="Genomic_DNA"/>
</dbReference>
<dbReference type="GO" id="GO:0006265">
    <property type="term" value="P:DNA topological change"/>
    <property type="evidence" value="ECO:0007669"/>
    <property type="project" value="InterPro"/>
</dbReference>
<dbReference type="InterPro" id="IPR020568">
    <property type="entry name" value="Ribosomal_Su5_D2-typ_SF"/>
</dbReference>
<dbReference type="InterPro" id="IPR014721">
    <property type="entry name" value="Ribsml_uS5_D2-typ_fold_subgr"/>
</dbReference>
<dbReference type="AlphaFoldDB" id="A0A1C2HUX3"/>
<reference evidence="11 12" key="1">
    <citation type="journal article" date="2016" name="Int. J. Mol. Sci.">
        <title>Comparative genomics of the extreme acidophile Acidithiobacillus thiooxidans reveals intraspecific divergence and niche adaptation.</title>
        <authorList>
            <person name="Zhang X."/>
            <person name="Feng X."/>
            <person name="Tao J."/>
            <person name="Ma L."/>
            <person name="Xiao Y."/>
            <person name="Liang Y."/>
            <person name="Liu X."/>
            <person name="Yin H."/>
        </authorList>
    </citation>
    <scope>NUCLEOTIDE SEQUENCE [LARGE SCALE GENOMIC DNA]</scope>
    <source>
        <strain evidence="11 12">A02</strain>
    </source>
</reference>
<dbReference type="Pfam" id="PF00204">
    <property type="entry name" value="DNA_gyraseB"/>
    <property type="match status" value="1"/>
</dbReference>
<dbReference type="GO" id="GO:0003677">
    <property type="term" value="F:DNA binding"/>
    <property type="evidence" value="ECO:0007669"/>
    <property type="project" value="UniProtKB-KW"/>
</dbReference>
<dbReference type="PROSITE" id="PS00177">
    <property type="entry name" value="TOPOISOMERASE_II"/>
    <property type="match status" value="1"/>
</dbReference>
<evidence type="ECO:0000313" key="11">
    <source>
        <dbReference type="EMBL" id="OCX67525.1"/>
    </source>
</evidence>
<keyword evidence="9 11" id="KW-0413">Isomerase</keyword>
<evidence type="ECO:0000256" key="5">
    <source>
        <dbReference type="ARBA" id="ARBA00022840"/>
    </source>
</evidence>
<dbReference type="InterPro" id="IPR006171">
    <property type="entry name" value="TOPRIM_dom"/>
</dbReference>
<dbReference type="InterPro" id="IPR005737">
    <property type="entry name" value="TopoIV_B_Gneg"/>
</dbReference>
<organism evidence="11 12">
    <name type="scientific">Acidithiobacillus thiooxidans</name>
    <name type="common">Thiobacillus thiooxidans</name>
    <dbReference type="NCBI Taxonomy" id="930"/>
    <lineage>
        <taxon>Bacteria</taxon>
        <taxon>Pseudomonadati</taxon>
        <taxon>Pseudomonadota</taxon>
        <taxon>Acidithiobacillia</taxon>
        <taxon>Acidithiobacillales</taxon>
        <taxon>Acidithiobacillaceae</taxon>
        <taxon>Acidithiobacillus</taxon>
    </lineage>
</organism>
<dbReference type="InterPro" id="IPR036890">
    <property type="entry name" value="HATPase_C_sf"/>
</dbReference>
<dbReference type="InterPro" id="IPR013760">
    <property type="entry name" value="Topo_IIA-like_dom_sf"/>
</dbReference>
<dbReference type="Proteomes" id="UP000094893">
    <property type="component" value="Unassembled WGS sequence"/>
</dbReference>
<evidence type="ECO:0000256" key="8">
    <source>
        <dbReference type="ARBA" id="ARBA00023125"/>
    </source>
</evidence>
<evidence type="ECO:0000259" key="10">
    <source>
        <dbReference type="PROSITE" id="PS50880"/>
    </source>
</evidence>
<evidence type="ECO:0000256" key="7">
    <source>
        <dbReference type="ARBA" id="ARBA00023029"/>
    </source>
</evidence>
<dbReference type="PANTHER" id="PTHR45866:SF4">
    <property type="entry name" value="DNA TOPOISOMERASE 4 SUBUNIT B"/>
    <property type="match status" value="1"/>
</dbReference>
<keyword evidence="8" id="KW-0238">DNA-binding</keyword>
<evidence type="ECO:0000256" key="1">
    <source>
        <dbReference type="ARBA" id="ARBA00000185"/>
    </source>
</evidence>
<keyword evidence="6" id="KW-0460">Magnesium</keyword>
<dbReference type="PRINTS" id="PR01098">
    <property type="entry name" value="TOPISMRASE4B"/>
</dbReference>
<dbReference type="Gene3D" id="3.40.50.670">
    <property type="match status" value="1"/>
</dbReference>
<dbReference type="SUPFAM" id="SSF54211">
    <property type="entry name" value="Ribosomal protein S5 domain 2-like"/>
    <property type="match status" value="1"/>
</dbReference>
<sequence length="434" mass="47713">QSAYRFSGGLHGVGVAVTNALSLAVSVEVRREGGVWQIAFEKGGAICQPLTRVADCSPKMHSTEIRIKPDPKYFDAVTIHTHELIQMLRSKALLLPGLTTYLQLPGQEEQSWKYNQGLPDYLMELLEGRECATDLFSGERYQEEGNTAGFEAGEGASWALAWVKDDSLAPETFVNLIPTPSGGTHESGFRAGVYAAVQSFMEHHNLIPAKLKLQQEDVTGKLAFILSARILDPQFQGQTKERLNNRDAHRLMQQTIRDALELWLNSHPDQGKAIAEIALQSAQRRLKAAQKIERKKGSGLATLPGKLTDCESTDLSRNELFLVEGDSAGGSAKTARDKEFQAILPLRGKVLNTWEIEAGQIFGNREVHDISVALGVEPHPVDAEPAQVLANLRYGKIIIFADADVDGRHIQVLLLTLFLKHFPALLKAGHVYAA</sequence>
<evidence type="ECO:0000256" key="6">
    <source>
        <dbReference type="ARBA" id="ARBA00022842"/>
    </source>
</evidence>
<evidence type="ECO:0000313" key="12">
    <source>
        <dbReference type="Proteomes" id="UP000094893"/>
    </source>
</evidence>
<dbReference type="GO" id="GO:0003918">
    <property type="term" value="F:DNA topoisomerase type II (double strand cut, ATP-hydrolyzing) activity"/>
    <property type="evidence" value="ECO:0007669"/>
    <property type="project" value="UniProtKB-EC"/>
</dbReference>
<gene>
    <name evidence="11" type="ORF">A6P07_19890</name>
</gene>
<dbReference type="InterPro" id="IPR001241">
    <property type="entry name" value="Topo_IIA"/>
</dbReference>
<protein>
    <recommendedName>
        <fullName evidence="2">DNA topoisomerase (ATP-hydrolyzing)</fullName>
        <ecNumber evidence="2">5.6.2.2</ecNumber>
    </recommendedName>
</protein>
<keyword evidence="7" id="KW-0799">Topoisomerase</keyword>
<name>A0A1C2HUX3_ACITH</name>
<dbReference type="GO" id="GO:0005694">
    <property type="term" value="C:chromosome"/>
    <property type="evidence" value="ECO:0007669"/>
    <property type="project" value="InterPro"/>
</dbReference>
<dbReference type="CDD" id="cd00822">
    <property type="entry name" value="TopoII_Trans_DNA_gyrase"/>
    <property type="match status" value="1"/>
</dbReference>
<keyword evidence="4" id="KW-0547">Nucleotide-binding</keyword>
<feature type="non-terminal residue" evidence="11">
    <location>
        <position position="434"/>
    </location>
</feature>
<dbReference type="Gene3D" id="3.30.565.10">
    <property type="entry name" value="Histidine kinase-like ATPase, C-terminal domain"/>
    <property type="match status" value="1"/>
</dbReference>
<comment type="catalytic activity">
    <reaction evidence="1">
        <text>ATP-dependent breakage, passage and rejoining of double-stranded DNA.</text>
        <dbReference type="EC" id="5.6.2.2"/>
    </reaction>
</comment>
<dbReference type="SUPFAM" id="SSF55874">
    <property type="entry name" value="ATPase domain of HSP90 chaperone/DNA topoisomerase II/histidine kinase"/>
    <property type="match status" value="1"/>
</dbReference>
<evidence type="ECO:0000256" key="3">
    <source>
        <dbReference type="ARBA" id="ARBA00022723"/>
    </source>
</evidence>
<accession>A0A1C2HUX3</accession>
<dbReference type="InterPro" id="IPR018522">
    <property type="entry name" value="TopoIIA_CS"/>
</dbReference>
<dbReference type="GO" id="GO:0005524">
    <property type="term" value="F:ATP binding"/>
    <property type="evidence" value="ECO:0007669"/>
    <property type="project" value="UniProtKB-KW"/>
</dbReference>
<feature type="domain" description="Toprim" evidence="10">
    <location>
        <begin position="318"/>
        <end position="434"/>
    </location>
</feature>
<dbReference type="PANTHER" id="PTHR45866">
    <property type="entry name" value="DNA GYRASE/TOPOISOMERASE SUBUNIT B"/>
    <property type="match status" value="1"/>
</dbReference>
<dbReference type="InterPro" id="IPR013759">
    <property type="entry name" value="Topo_IIA_B_C"/>
</dbReference>
<dbReference type="InterPro" id="IPR013506">
    <property type="entry name" value="Topo_IIA_bsu_dom2"/>
</dbReference>
<dbReference type="EC" id="5.6.2.2" evidence="2"/>
<dbReference type="PROSITE" id="PS50880">
    <property type="entry name" value="TOPRIM"/>
    <property type="match status" value="1"/>
</dbReference>
<dbReference type="GO" id="GO:0046872">
    <property type="term" value="F:metal ion binding"/>
    <property type="evidence" value="ECO:0007669"/>
    <property type="project" value="UniProtKB-KW"/>
</dbReference>
<dbReference type="SUPFAM" id="SSF56719">
    <property type="entry name" value="Type II DNA topoisomerase"/>
    <property type="match status" value="1"/>
</dbReference>
<dbReference type="Pfam" id="PF01751">
    <property type="entry name" value="Toprim"/>
    <property type="match status" value="1"/>
</dbReference>
<dbReference type="PRINTS" id="PR00418">
    <property type="entry name" value="TPI2FAMILY"/>
</dbReference>
<keyword evidence="3" id="KW-0479">Metal-binding</keyword>